<dbReference type="AlphaFoldDB" id="A0A2V4W7F9"/>
<accession>A0A2V4W7F9</accession>
<protein>
    <recommendedName>
        <fullName evidence="3">Replication restart DNA helicase PriA</fullName>
    </recommendedName>
</protein>
<comment type="caution">
    <text evidence="1">The sequence shown here is derived from an EMBL/GenBank/DDBJ whole genome shotgun (WGS) entry which is preliminary data.</text>
</comment>
<proteinExistence type="predicted"/>
<dbReference type="EMBL" id="QJSW01000002">
    <property type="protein sequence ID" value="PYE51233.1"/>
    <property type="molecule type" value="Genomic_DNA"/>
</dbReference>
<organism evidence="1 2">
    <name type="scientific">Paenibacillus barcinonensis</name>
    <dbReference type="NCBI Taxonomy" id="198119"/>
    <lineage>
        <taxon>Bacteria</taxon>
        <taxon>Bacillati</taxon>
        <taxon>Bacillota</taxon>
        <taxon>Bacilli</taxon>
        <taxon>Bacillales</taxon>
        <taxon>Paenibacillaceae</taxon>
        <taxon>Paenibacillus</taxon>
    </lineage>
</organism>
<evidence type="ECO:0008006" key="3">
    <source>
        <dbReference type="Google" id="ProtNLM"/>
    </source>
</evidence>
<reference evidence="1 2" key="1">
    <citation type="submission" date="2018-06" db="EMBL/GenBank/DDBJ databases">
        <title>Genomic Encyclopedia of Type Strains, Phase III (KMG-III): the genomes of soil and plant-associated and newly described type strains.</title>
        <authorList>
            <person name="Whitman W."/>
        </authorList>
    </citation>
    <scope>NUCLEOTIDE SEQUENCE [LARGE SCALE GENOMIC DNA]</scope>
    <source>
        <strain evidence="1 2">CECT 7022</strain>
    </source>
</reference>
<gene>
    <name evidence="1" type="ORF">DFQ00_10224</name>
</gene>
<sequence>MSGFVVLAWRVSYNLGNGYMEQYGATRLIQQLIHRRGDIKVKRFEDEGAYKYSYYAVLHRGERIDVSCPECGGHAYIECSNGEVQWKCSQCYAQAVKEEDYEYTGRGYCAVCERWISVELTDEKQTSHPLVHITCPHCGAVNQAQMHKRSASRGYYREIQNGRDPVFNLELYFMDHVRGKQIWAVNREHLNYLIAYVSADLRVKPGGKLIKTASHSIPAYIKDAKNRETVTRVLSKMQHKF</sequence>
<name>A0A2V4W7F9_PAEBA</name>
<evidence type="ECO:0000313" key="2">
    <source>
        <dbReference type="Proteomes" id="UP000247790"/>
    </source>
</evidence>
<evidence type="ECO:0000313" key="1">
    <source>
        <dbReference type="EMBL" id="PYE51233.1"/>
    </source>
</evidence>
<dbReference type="Proteomes" id="UP000247790">
    <property type="component" value="Unassembled WGS sequence"/>
</dbReference>